<dbReference type="SUPFAM" id="SSF55931">
    <property type="entry name" value="Glutamine synthetase/guanido kinase"/>
    <property type="match status" value="1"/>
</dbReference>
<comment type="similarity">
    <text evidence="1 5 6">Belongs to the glutamine synthetase family.</text>
</comment>
<evidence type="ECO:0000313" key="10">
    <source>
        <dbReference type="Proteomes" id="UP000199515"/>
    </source>
</evidence>
<dbReference type="Gene3D" id="3.30.590.10">
    <property type="entry name" value="Glutamine synthetase/guanido kinase, catalytic domain"/>
    <property type="match status" value="1"/>
</dbReference>
<keyword evidence="4" id="KW-0067">ATP-binding</keyword>
<dbReference type="GO" id="GO:0006542">
    <property type="term" value="P:glutamine biosynthetic process"/>
    <property type="evidence" value="ECO:0007669"/>
    <property type="project" value="InterPro"/>
</dbReference>
<gene>
    <name evidence="9" type="ORF">SAMN05421504_109177</name>
</gene>
<keyword evidence="2" id="KW-0436">Ligase</keyword>
<evidence type="ECO:0000256" key="2">
    <source>
        <dbReference type="ARBA" id="ARBA00022598"/>
    </source>
</evidence>
<dbReference type="PANTHER" id="PTHR43785">
    <property type="entry name" value="GAMMA-GLUTAMYLPUTRESCINE SYNTHETASE"/>
    <property type="match status" value="1"/>
</dbReference>
<dbReference type="Proteomes" id="UP000199515">
    <property type="component" value="Unassembled WGS sequence"/>
</dbReference>
<organism evidence="9 10">
    <name type="scientific">Amycolatopsis xylanica</name>
    <dbReference type="NCBI Taxonomy" id="589385"/>
    <lineage>
        <taxon>Bacteria</taxon>
        <taxon>Bacillati</taxon>
        <taxon>Actinomycetota</taxon>
        <taxon>Actinomycetes</taxon>
        <taxon>Pseudonocardiales</taxon>
        <taxon>Pseudonocardiaceae</taxon>
        <taxon>Amycolatopsis</taxon>
    </lineage>
</organism>
<evidence type="ECO:0000313" key="9">
    <source>
        <dbReference type="EMBL" id="SDZ09710.1"/>
    </source>
</evidence>
<dbReference type="GO" id="GO:0004356">
    <property type="term" value="F:glutamine synthetase activity"/>
    <property type="evidence" value="ECO:0007669"/>
    <property type="project" value="InterPro"/>
</dbReference>
<protein>
    <submittedName>
        <fullName evidence="9">Glutamine synthetase</fullName>
    </submittedName>
</protein>
<dbReference type="SMART" id="SM01230">
    <property type="entry name" value="Gln-synt_C"/>
    <property type="match status" value="1"/>
</dbReference>
<dbReference type="Pfam" id="PF00120">
    <property type="entry name" value="Gln-synt_C"/>
    <property type="match status" value="1"/>
</dbReference>
<dbReference type="InterPro" id="IPR014746">
    <property type="entry name" value="Gln_synth/guanido_kin_cat_dom"/>
</dbReference>
<dbReference type="STRING" id="589385.SAMN05421504_109177"/>
<dbReference type="InterPro" id="IPR008146">
    <property type="entry name" value="Gln_synth_cat_dom"/>
</dbReference>
<reference evidence="9 10" key="1">
    <citation type="submission" date="2016-10" db="EMBL/GenBank/DDBJ databases">
        <authorList>
            <person name="de Groot N.N."/>
        </authorList>
    </citation>
    <scope>NUCLEOTIDE SEQUENCE [LARGE SCALE GENOMIC DNA]</scope>
    <source>
        <strain evidence="9 10">CPCC 202699</strain>
    </source>
</reference>
<dbReference type="SUPFAM" id="SSF54368">
    <property type="entry name" value="Glutamine synthetase, N-terminal domain"/>
    <property type="match status" value="1"/>
</dbReference>
<keyword evidence="10" id="KW-1185">Reference proteome</keyword>
<dbReference type="RefSeq" id="WP_091296419.1">
    <property type="nucleotide sequence ID" value="NZ_FNON01000009.1"/>
</dbReference>
<evidence type="ECO:0000256" key="1">
    <source>
        <dbReference type="ARBA" id="ARBA00009897"/>
    </source>
</evidence>
<sequence>MSEFDRAAIEARAQEMTGLLAEQGVDLVATTFVDNSGIVRTKAVPLRKLAEAAAWGVGASNSFDFFLFNDEITGGRYSRGPVGDLRLHPDLDRLTVLTAQPGWAWAPGDRRTQDGAVHPQDARGLAKHAVRMLGTRGFTVQLAFEVEWVAVADEPVGGPAYGYTRLSEHADYLRAVVSALDSQGIEVEQIHPEYAAGQFELSVRAEDPVGAADTLVLVRETIRKVSQSHGLRASFTPKFAPEGVGNGGHVHLSVSAGGENLFGGGDRRFGMTALAEGFSAGILRRLPALMAIGAPSVVSYLRLEPHHWAGVFRVWGLENREAPLRLIAGRSPNLEVKCFDLTANPYLVVAALLFAGLDGMLGHAELPEPLDVDPGTLPDVERLPSTLAEAVAAFESDELLNSTFGAELATTLVDVRKGEIRVCEGLSPDQLTEARRWLP</sequence>
<keyword evidence="3" id="KW-0547">Nucleotide-binding</keyword>
<dbReference type="EMBL" id="FNON01000009">
    <property type="protein sequence ID" value="SDZ09710.1"/>
    <property type="molecule type" value="Genomic_DNA"/>
</dbReference>
<dbReference type="PROSITE" id="PS51986">
    <property type="entry name" value="GS_BETA_GRASP"/>
    <property type="match status" value="1"/>
</dbReference>
<name>A0A1H3Q8Y3_9PSEU</name>
<evidence type="ECO:0000256" key="3">
    <source>
        <dbReference type="ARBA" id="ARBA00022741"/>
    </source>
</evidence>
<dbReference type="PROSITE" id="PS51987">
    <property type="entry name" value="GS_CATALYTIC"/>
    <property type="match status" value="1"/>
</dbReference>
<evidence type="ECO:0000259" key="8">
    <source>
        <dbReference type="PROSITE" id="PS51987"/>
    </source>
</evidence>
<dbReference type="InterPro" id="IPR008147">
    <property type="entry name" value="Gln_synt_N"/>
</dbReference>
<feature type="domain" description="GS beta-grasp" evidence="7">
    <location>
        <begin position="23"/>
        <end position="115"/>
    </location>
</feature>
<dbReference type="AlphaFoldDB" id="A0A1H3Q8Y3"/>
<feature type="domain" description="GS catalytic" evidence="8">
    <location>
        <begin position="122"/>
        <end position="439"/>
    </location>
</feature>
<evidence type="ECO:0000259" key="7">
    <source>
        <dbReference type="PROSITE" id="PS51986"/>
    </source>
</evidence>
<accession>A0A1H3Q8Y3</accession>
<dbReference type="PANTHER" id="PTHR43785:SF12">
    <property type="entry name" value="TYPE-1 GLUTAMINE SYNTHETASE 2"/>
    <property type="match status" value="1"/>
</dbReference>
<dbReference type="InterPro" id="IPR036651">
    <property type="entry name" value="Gln_synt_N_sf"/>
</dbReference>
<evidence type="ECO:0000256" key="6">
    <source>
        <dbReference type="RuleBase" id="RU000384"/>
    </source>
</evidence>
<evidence type="ECO:0000256" key="4">
    <source>
        <dbReference type="ARBA" id="ARBA00022840"/>
    </source>
</evidence>
<proteinExistence type="inferred from homology"/>
<dbReference type="OrthoDB" id="3277468at2"/>
<evidence type="ECO:0000256" key="5">
    <source>
        <dbReference type="PROSITE-ProRule" id="PRU01330"/>
    </source>
</evidence>
<dbReference type="Gene3D" id="3.10.20.70">
    <property type="entry name" value="Glutamine synthetase, N-terminal domain"/>
    <property type="match status" value="1"/>
</dbReference>
<dbReference type="GO" id="GO:0005524">
    <property type="term" value="F:ATP binding"/>
    <property type="evidence" value="ECO:0007669"/>
    <property type="project" value="UniProtKB-KW"/>
</dbReference>